<reference evidence="2" key="1">
    <citation type="journal article" date="2014" name="Proc. Natl. Acad. Sci. U.S.A.">
        <title>Extensive sampling of basidiomycete genomes demonstrates inadequacy of the white-rot/brown-rot paradigm for wood decay fungi.</title>
        <authorList>
            <person name="Riley R."/>
            <person name="Salamov A.A."/>
            <person name="Brown D.W."/>
            <person name="Nagy L.G."/>
            <person name="Floudas D."/>
            <person name="Held B.W."/>
            <person name="Levasseur A."/>
            <person name="Lombard V."/>
            <person name="Morin E."/>
            <person name="Otillar R."/>
            <person name="Lindquist E.A."/>
            <person name="Sun H."/>
            <person name="LaButti K.M."/>
            <person name="Schmutz J."/>
            <person name="Jabbour D."/>
            <person name="Luo H."/>
            <person name="Baker S.E."/>
            <person name="Pisabarro A.G."/>
            <person name="Walton J.D."/>
            <person name="Blanchette R.A."/>
            <person name="Henrissat B."/>
            <person name="Martin F."/>
            <person name="Cullen D."/>
            <person name="Hibbett D.S."/>
            <person name="Grigoriev I.V."/>
        </authorList>
    </citation>
    <scope>NUCLEOTIDE SEQUENCE [LARGE SCALE GENOMIC DNA]</scope>
    <source>
        <strain evidence="2">CBS 339.88</strain>
    </source>
</reference>
<name>A0A067SQ31_GALM3</name>
<keyword evidence="2" id="KW-1185">Reference proteome</keyword>
<dbReference type="HOGENOM" id="CLU_619702_0_0_1"/>
<dbReference type="EMBL" id="KL142387">
    <property type="protein sequence ID" value="KDR72966.1"/>
    <property type="molecule type" value="Genomic_DNA"/>
</dbReference>
<dbReference type="Proteomes" id="UP000027222">
    <property type="component" value="Unassembled WGS sequence"/>
</dbReference>
<evidence type="ECO:0000313" key="2">
    <source>
        <dbReference type="Proteomes" id="UP000027222"/>
    </source>
</evidence>
<proteinExistence type="predicted"/>
<sequence length="442" mass="50310">MPPLSYCQAMHNLRQPTRPSLFDDTVCDANHGSPGPFPILPTELIALVLEHVKDDYSALFTLSLTNRFMNEATQPVLYRSIHSGVITTRTRMPRNGNDALASVVGNCSLARYVLEYTLEDTIEKQFSNFATRRCPRPGLQMVTSNLRPALHAMVNLKHLSVQTYSTDKWNLLDFGPSPPNSTPTVDIFQLETFSWIGHTRDASSSSYASLSSFLMTQRKLRRVQAQLNGQNNDYRIGDMTRSQPQTPIPPKACPDLEWIIGNRGTIEALLPGRKVTIVVWKPCWSDARGSIAFLAKELSRLRVLSLHDSGFLAPIPPVFEMAKYLQNLKYLEVHNTDFDSLEWVKVLPVICGLVLNDDRNRNRPFNTPKRREQAANLFVECPTLEFIAVELLDSLKNNFEWWDRFDSDSDVEQCEDRVSGTGWEPKYVKYSYCERIIYPSIS</sequence>
<accession>A0A067SQ31</accession>
<dbReference type="AlphaFoldDB" id="A0A067SQ31"/>
<dbReference type="OrthoDB" id="2950083at2759"/>
<evidence type="ECO:0000313" key="1">
    <source>
        <dbReference type="EMBL" id="KDR72966.1"/>
    </source>
</evidence>
<evidence type="ECO:0008006" key="3">
    <source>
        <dbReference type="Google" id="ProtNLM"/>
    </source>
</evidence>
<organism evidence="1 2">
    <name type="scientific">Galerina marginata (strain CBS 339.88)</name>
    <dbReference type="NCBI Taxonomy" id="685588"/>
    <lineage>
        <taxon>Eukaryota</taxon>
        <taxon>Fungi</taxon>
        <taxon>Dikarya</taxon>
        <taxon>Basidiomycota</taxon>
        <taxon>Agaricomycotina</taxon>
        <taxon>Agaricomycetes</taxon>
        <taxon>Agaricomycetidae</taxon>
        <taxon>Agaricales</taxon>
        <taxon>Agaricineae</taxon>
        <taxon>Strophariaceae</taxon>
        <taxon>Galerina</taxon>
    </lineage>
</organism>
<gene>
    <name evidence="1" type="ORF">GALMADRAFT_252330</name>
</gene>
<protein>
    <recommendedName>
        <fullName evidence="3">F-box domain-containing protein</fullName>
    </recommendedName>
</protein>